<keyword evidence="1" id="KW-0472">Membrane</keyword>
<sequence>MLPELTIRLILFLPWFTILFMKKEFIKRYTPVATFSALLVTLHGELAYTQEWLTQNVKITDVFITFLPFTFGLFLVGTIWIFAVTFGRFWLFLFVNIVIDIVFAFGIHRFIMVPQGIVEELKHGSFEVFTAFLVMAIILYLYQMWVEEALFKTDHTSKNKSVKDRLKTVLRSDF</sequence>
<gene>
    <name evidence="2" type="ORF">ACFFH4_10145</name>
</gene>
<feature type="transmembrane region" description="Helical" evidence="1">
    <location>
        <begin position="124"/>
        <end position="142"/>
    </location>
</feature>
<keyword evidence="1" id="KW-1133">Transmembrane helix</keyword>
<reference evidence="2 3" key="1">
    <citation type="submission" date="2024-09" db="EMBL/GenBank/DDBJ databases">
        <authorList>
            <person name="Sun Q."/>
            <person name="Mori K."/>
        </authorList>
    </citation>
    <scope>NUCLEOTIDE SEQUENCE [LARGE SCALE GENOMIC DNA]</scope>
    <source>
        <strain evidence="2 3">NCAIM B.02301</strain>
    </source>
</reference>
<evidence type="ECO:0000313" key="3">
    <source>
        <dbReference type="Proteomes" id="UP001589833"/>
    </source>
</evidence>
<feature type="transmembrane region" description="Helical" evidence="1">
    <location>
        <begin position="89"/>
        <end position="112"/>
    </location>
</feature>
<dbReference type="EMBL" id="JBHLTR010000013">
    <property type="protein sequence ID" value="MFC0559408.1"/>
    <property type="molecule type" value="Genomic_DNA"/>
</dbReference>
<dbReference type="RefSeq" id="WP_273841658.1">
    <property type="nucleotide sequence ID" value="NZ_JAQQWT010000004.1"/>
</dbReference>
<feature type="transmembrane region" description="Helical" evidence="1">
    <location>
        <begin position="6"/>
        <end position="21"/>
    </location>
</feature>
<comment type="caution">
    <text evidence="2">The sequence shown here is derived from an EMBL/GenBank/DDBJ whole genome shotgun (WGS) entry which is preliminary data.</text>
</comment>
<keyword evidence="3" id="KW-1185">Reference proteome</keyword>
<keyword evidence="1" id="KW-0812">Transmembrane</keyword>
<dbReference type="Proteomes" id="UP001589833">
    <property type="component" value="Unassembled WGS sequence"/>
</dbReference>
<protein>
    <submittedName>
        <fullName evidence="2">Uncharacterized protein</fullName>
    </submittedName>
</protein>
<feature type="transmembrane region" description="Helical" evidence="1">
    <location>
        <begin position="62"/>
        <end position="83"/>
    </location>
</feature>
<accession>A0ABV6NF91</accession>
<name>A0ABV6NF91_9BACI</name>
<proteinExistence type="predicted"/>
<organism evidence="2 3">
    <name type="scientific">Halalkalibacter alkalisediminis</name>
    <dbReference type="NCBI Taxonomy" id="935616"/>
    <lineage>
        <taxon>Bacteria</taxon>
        <taxon>Bacillati</taxon>
        <taxon>Bacillota</taxon>
        <taxon>Bacilli</taxon>
        <taxon>Bacillales</taxon>
        <taxon>Bacillaceae</taxon>
        <taxon>Halalkalibacter</taxon>
    </lineage>
</organism>
<evidence type="ECO:0000256" key="1">
    <source>
        <dbReference type="SAM" id="Phobius"/>
    </source>
</evidence>
<evidence type="ECO:0000313" key="2">
    <source>
        <dbReference type="EMBL" id="MFC0559408.1"/>
    </source>
</evidence>